<evidence type="ECO:0000313" key="4">
    <source>
        <dbReference type="EMBL" id="MBK1631747.1"/>
    </source>
</evidence>
<evidence type="ECO:0000256" key="2">
    <source>
        <dbReference type="SAM" id="MobiDB-lite"/>
    </source>
</evidence>
<evidence type="ECO:0000313" key="5">
    <source>
        <dbReference type="Proteomes" id="UP000748752"/>
    </source>
</evidence>
<comment type="caution">
    <text evidence="4">The sequence shown here is derived from an EMBL/GenBank/DDBJ whole genome shotgun (WGS) entry which is preliminary data.</text>
</comment>
<gene>
    <name evidence="4" type="ORF">CKO31_13575</name>
</gene>
<dbReference type="Proteomes" id="UP000748752">
    <property type="component" value="Unassembled WGS sequence"/>
</dbReference>
<dbReference type="RefSeq" id="WP_200238460.1">
    <property type="nucleotide sequence ID" value="NZ_NRRV01000031.1"/>
</dbReference>
<keyword evidence="3" id="KW-1133">Transmembrane helix</keyword>
<keyword evidence="5" id="KW-1185">Reference proteome</keyword>
<reference evidence="4 5" key="1">
    <citation type="journal article" date="2020" name="Microorganisms">
        <title>Osmotic Adaptation and Compatible Solute Biosynthesis of Phototrophic Bacteria as Revealed from Genome Analyses.</title>
        <authorList>
            <person name="Imhoff J.F."/>
            <person name="Rahn T."/>
            <person name="Kunzel S."/>
            <person name="Keller A."/>
            <person name="Neulinger S.C."/>
        </authorList>
    </citation>
    <scope>NUCLEOTIDE SEQUENCE [LARGE SCALE GENOMIC DNA]</scope>
    <source>
        <strain evidence="4 5">DSM 6210</strain>
    </source>
</reference>
<dbReference type="Pfam" id="PF20567">
    <property type="entry name" value="DUF6776"/>
    <property type="match status" value="1"/>
</dbReference>
<organism evidence="4 5">
    <name type="scientific">Thiohalocapsa halophila</name>
    <dbReference type="NCBI Taxonomy" id="69359"/>
    <lineage>
        <taxon>Bacteria</taxon>
        <taxon>Pseudomonadati</taxon>
        <taxon>Pseudomonadota</taxon>
        <taxon>Gammaproteobacteria</taxon>
        <taxon>Chromatiales</taxon>
        <taxon>Chromatiaceae</taxon>
        <taxon>Thiohalocapsa</taxon>
    </lineage>
</organism>
<feature type="coiled-coil region" evidence="1">
    <location>
        <begin position="59"/>
        <end position="128"/>
    </location>
</feature>
<evidence type="ECO:0008006" key="6">
    <source>
        <dbReference type="Google" id="ProtNLM"/>
    </source>
</evidence>
<keyword evidence="3" id="KW-0812">Transmembrane</keyword>
<evidence type="ECO:0000256" key="3">
    <source>
        <dbReference type="SAM" id="Phobius"/>
    </source>
</evidence>
<keyword evidence="3" id="KW-0472">Membrane</keyword>
<accession>A0ABS1CIL1</accession>
<feature type="region of interest" description="Disordered" evidence="2">
    <location>
        <begin position="260"/>
        <end position="300"/>
    </location>
</feature>
<dbReference type="InterPro" id="IPR046703">
    <property type="entry name" value="DUF6776"/>
</dbReference>
<evidence type="ECO:0000256" key="1">
    <source>
        <dbReference type="SAM" id="Coils"/>
    </source>
</evidence>
<feature type="region of interest" description="Disordered" evidence="2">
    <location>
        <begin position="1"/>
        <end position="23"/>
    </location>
</feature>
<sequence length="300" mass="32289">MALPSRLEPRRASTDSAEDTTPGRVAGRGVGRWLLIGVGWLLIVAAAFVLGYLLAEHDATQAMARIQALQTERDMLSEQLAAQRDARMKLERSHQMDVEAQRAAQAQILSLERERMRIEQQLTQLRALLGSSGRGVVEVDDLVLRPRDGGGYHYRLTLGQLVPDFGRTEADAVLSVVTVAGGERVVTPLTELSADGAGRHAVAFDHFQVVEGNFRLPEGADPLEVIIEIVPKDDNLMASQEVVLWDAALAGGSAGLPPPLPAGSVELGRIPPAVQPRDKATRPISAPDRGAFDQPLASVQ</sequence>
<keyword evidence="1" id="KW-0175">Coiled coil</keyword>
<name>A0ABS1CIL1_9GAMM</name>
<feature type="transmembrane region" description="Helical" evidence="3">
    <location>
        <begin position="33"/>
        <end position="55"/>
    </location>
</feature>
<protein>
    <recommendedName>
        <fullName evidence="6">DUF3450 domain-containing protein</fullName>
    </recommendedName>
</protein>
<proteinExistence type="predicted"/>
<dbReference type="EMBL" id="NRRV01000031">
    <property type="protein sequence ID" value="MBK1631747.1"/>
    <property type="molecule type" value="Genomic_DNA"/>
</dbReference>